<dbReference type="PANTHER" id="PTHR12732:SF8">
    <property type="entry name" value="NUCLEAR MRNA EXPORT PROTEIN THP1"/>
    <property type="match status" value="1"/>
</dbReference>
<evidence type="ECO:0000313" key="2">
    <source>
        <dbReference type="EMBL" id="KAG7666224.1"/>
    </source>
</evidence>
<keyword evidence="3" id="KW-1185">Reference proteome</keyword>
<dbReference type="SMART" id="SM00753">
    <property type="entry name" value="PAM"/>
    <property type="match status" value="1"/>
</dbReference>
<dbReference type="EMBL" id="JAGSYN010000030">
    <property type="protein sequence ID" value="KAG7666224.1"/>
    <property type="molecule type" value="Genomic_DNA"/>
</dbReference>
<dbReference type="RefSeq" id="XP_049266456.1">
    <property type="nucleotide sequence ID" value="XM_049406241.1"/>
</dbReference>
<dbReference type="PROSITE" id="PS50250">
    <property type="entry name" value="PCI"/>
    <property type="match status" value="1"/>
</dbReference>
<dbReference type="GO" id="GO:0003690">
    <property type="term" value="F:double-stranded DNA binding"/>
    <property type="evidence" value="ECO:0007669"/>
    <property type="project" value="InterPro"/>
</dbReference>
<dbReference type="GO" id="GO:0070390">
    <property type="term" value="C:transcription export complex 2"/>
    <property type="evidence" value="ECO:0007669"/>
    <property type="project" value="TreeGrafter"/>
</dbReference>
<dbReference type="PANTHER" id="PTHR12732">
    <property type="entry name" value="UNCHARACTERIZED PROTEASOME COMPONENT REGION PCI-CONTAINING"/>
    <property type="match status" value="1"/>
</dbReference>
<comment type="caution">
    <text evidence="2">The sequence shown here is derived from an EMBL/GenBank/DDBJ whole genome shotgun (WGS) entry which is preliminary data.</text>
</comment>
<sequence length="420" mass="49106">MNVINSFLEEINQTSSLQSDQKISQLTRVLSIIPSNNAYISKINTTTNGIEFKAIATVYDDDWPAFNNVVCSFLKLCDEIDPLSLLKSFDLYTAYLNDLSIAFNNNKYGWLLSNIVRESSDLIIQWAVKLDLQLYYHEQGGRYRLNYLASVLLKMFNHIRSQINDINSYKRSLILYLGNKLCLIYFKIDNPLLCRNIFSNMNNTNLHLSDFTLMEQLQYRYYLSKFYLIKYQLLDSFFHLSWCLTNSLAKSTKNTNMILELLIPISLALGKIPNFKYIRQICNETWLNFYDVLSQQIKSGDVSSFDEAIEQNYQYLKDKNVLLLMNKVRLVITRNLVKNIWKILGKPNNLDYDSIKAAVRRIDDDYLVENILISLIDQNLLKGKIFTRLRKVALSKNDPFPPVYDIYNLKFPSKKGVEWM</sequence>
<dbReference type="Proteomes" id="UP000694255">
    <property type="component" value="Unassembled WGS sequence"/>
</dbReference>
<feature type="domain" description="PCI" evidence="1">
    <location>
        <begin position="210"/>
        <end position="399"/>
    </location>
</feature>
<evidence type="ECO:0000259" key="1">
    <source>
        <dbReference type="PROSITE" id="PS50250"/>
    </source>
</evidence>
<reference evidence="2 3" key="1">
    <citation type="journal article" date="2021" name="DNA Res.">
        <title>Genome analysis of Candida subhashii reveals its hybrid nature and dual mitochondrial genome conformations.</title>
        <authorList>
            <person name="Mixao V."/>
            <person name="Hegedusova E."/>
            <person name="Saus E."/>
            <person name="Pryszcz L.P."/>
            <person name="Cillingova A."/>
            <person name="Nosek J."/>
            <person name="Gabaldon T."/>
        </authorList>
    </citation>
    <scope>NUCLEOTIDE SEQUENCE [LARGE SCALE GENOMIC DNA]</scope>
    <source>
        <strain evidence="2 3">CBS 10753</strain>
    </source>
</reference>
<proteinExistence type="predicted"/>
<dbReference type="GO" id="GO:0006368">
    <property type="term" value="P:transcription elongation by RNA polymerase II"/>
    <property type="evidence" value="ECO:0007669"/>
    <property type="project" value="TreeGrafter"/>
</dbReference>
<organism evidence="2 3">
    <name type="scientific">[Candida] subhashii</name>
    <dbReference type="NCBI Taxonomy" id="561895"/>
    <lineage>
        <taxon>Eukaryota</taxon>
        <taxon>Fungi</taxon>
        <taxon>Dikarya</taxon>
        <taxon>Ascomycota</taxon>
        <taxon>Saccharomycotina</taxon>
        <taxon>Pichiomycetes</taxon>
        <taxon>Debaryomycetaceae</taxon>
        <taxon>Spathaspora</taxon>
    </lineage>
</organism>
<dbReference type="AlphaFoldDB" id="A0A8J5QII8"/>
<accession>A0A8J5QII8</accession>
<dbReference type="InterPro" id="IPR045114">
    <property type="entry name" value="Csn12-like"/>
</dbReference>
<dbReference type="OrthoDB" id="5404651at2759"/>
<dbReference type="GO" id="GO:0003723">
    <property type="term" value="F:RNA binding"/>
    <property type="evidence" value="ECO:0007669"/>
    <property type="project" value="InterPro"/>
</dbReference>
<gene>
    <name evidence="2" type="ORF">J8A68_000246</name>
</gene>
<dbReference type="GO" id="GO:0000973">
    <property type="term" value="P:post-transcriptional tethering of RNA polymerase II gene DNA at nuclear periphery"/>
    <property type="evidence" value="ECO:0007669"/>
    <property type="project" value="TreeGrafter"/>
</dbReference>
<name>A0A8J5QII8_9ASCO</name>
<protein>
    <recommendedName>
        <fullName evidence="1">PCI domain-containing protein</fullName>
    </recommendedName>
</protein>
<dbReference type="GeneID" id="73467047"/>
<evidence type="ECO:0000313" key="3">
    <source>
        <dbReference type="Proteomes" id="UP000694255"/>
    </source>
</evidence>
<dbReference type="GO" id="GO:0016973">
    <property type="term" value="P:poly(A)+ mRNA export from nucleus"/>
    <property type="evidence" value="ECO:0007669"/>
    <property type="project" value="TreeGrafter"/>
</dbReference>
<dbReference type="InterPro" id="IPR000717">
    <property type="entry name" value="PCI_dom"/>
</dbReference>